<organism evidence="2 3">
    <name type="scientific">Crucibulum laeve</name>
    <dbReference type="NCBI Taxonomy" id="68775"/>
    <lineage>
        <taxon>Eukaryota</taxon>
        <taxon>Fungi</taxon>
        <taxon>Dikarya</taxon>
        <taxon>Basidiomycota</taxon>
        <taxon>Agaricomycotina</taxon>
        <taxon>Agaricomycetes</taxon>
        <taxon>Agaricomycetidae</taxon>
        <taxon>Agaricales</taxon>
        <taxon>Agaricineae</taxon>
        <taxon>Nidulariaceae</taxon>
        <taxon>Crucibulum</taxon>
    </lineage>
</organism>
<keyword evidence="1" id="KW-0732">Signal</keyword>
<gene>
    <name evidence="2" type="ORF">BDQ12DRAFT_684329</name>
</gene>
<evidence type="ECO:0000313" key="3">
    <source>
        <dbReference type="Proteomes" id="UP000308652"/>
    </source>
</evidence>
<evidence type="ECO:0000313" key="2">
    <source>
        <dbReference type="EMBL" id="TFK37897.1"/>
    </source>
</evidence>
<dbReference type="AlphaFoldDB" id="A0A5C3LZA8"/>
<feature type="chain" id="PRO_5022985833" evidence="1">
    <location>
        <begin position="23"/>
        <end position="58"/>
    </location>
</feature>
<evidence type="ECO:0000256" key="1">
    <source>
        <dbReference type="SAM" id="SignalP"/>
    </source>
</evidence>
<sequence length="58" mass="5975">MMKFTITSILLVLLSTSLGVKGMPTVTTDIGSEGCVCFRVRDVPVCVGPACATPTASV</sequence>
<keyword evidence="3" id="KW-1185">Reference proteome</keyword>
<proteinExistence type="predicted"/>
<feature type="signal peptide" evidence="1">
    <location>
        <begin position="1"/>
        <end position="22"/>
    </location>
</feature>
<accession>A0A5C3LZA8</accession>
<dbReference type="EMBL" id="ML213605">
    <property type="protein sequence ID" value="TFK37897.1"/>
    <property type="molecule type" value="Genomic_DNA"/>
</dbReference>
<name>A0A5C3LZA8_9AGAR</name>
<protein>
    <submittedName>
        <fullName evidence="2">Uncharacterized protein</fullName>
    </submittedName>
</protein>
<dbReference type="Proteomes" id="UP000308652">
    <property type="component" value="Unassembled WGS sequence"/>
</dbReference>
<reference evidence="2 3" key="1">
    <citation type="journal article" date="2019" name="Nat. Ecol. Evol.">
        <title>Megaphylogeny resolves global patterns of mushroom evolution.</title>
        <authorList>
            <person name="Varga T."/>
            <person name="Krizsan K."/>
            <person name="Foldi C."/>
            <person name="Dima B."/>
            <person name="Sanchez-Garcia M."/>
            <person name="Sanchez-Ramirez S."/>
            <person name="Szollosi G.J."/>
            <person name="Szarkandi J.G."/>
            <person name="Papp V."/>
            <person name="Albert L."/>
            <person name="Andreopoulos W."/>
            <person name="Angelini C."/>
            <person name="Antonin V."/>
            <person name="Barry K.W."/>
            <person name="Bougher N.L."/>
            <person name="Buchanan P."/>
            <person name="Buyck B."/>
            <person name="Bense V."/>
            <person name="Catcheside P."/>
            <person name="Chovatia M."/>
            <person name="Cooper J."/>
            <person name="Damon W."/>
            <person name="Desjardin D."/>
            <person name="Finy P."/>
            <person name="Geml J."/>
            <person name="Haridas S."/>
            <person name="Hughes K."/>
            <person name="Justo A."/>
            <person name="Karasinski D."/>
            <person name="Kautmanova I."/>
            <person name="Kiss B."/>
            <person name="Kocsube S."/>
            <person name="Kotiranta H."/>
            <person name="LaButti K.M."/>
            <person name="Lechner B.E."/>
            <person name="Liimatainen K."/>
            <person name="Lipzen A."/>
            <person name="Lukacs Z."/>
            <person name="Mihaltcheva S."/>
            <person name="Morgado L.N."/>
            <person name="Niskanen T."/>
            <person name="Noordeloos M.E."/>
            <person name="Ohm R.A."/>
            <person name="Ortiz-Santana B."/>
            <person name="Ovrebo C."/>
            <person name="Racz N."/>
            <person name="Riley R."/>
            <person name="Savchenko A."/>
            <person name="Shiryaev A."/>
            <person name="Soop K."/>
            <person name="Spirin V."/>
            <person name="Szebenyi C."/>
            <person name="Tomsovsky M."/>
            <person name="Tulloss R.E."/>
            <person name="Uehling J."/>
            <person name="Grigoriev I.V."/>
            <person name="Vagvolgyi C."/>
            <person name="Papp T."/>
            <person name="Martin F.M."/>
            <person name="Miettinen O."/>
            <person name="Hibbett D.S."/>
            <person name="Nagy L.G."/>
        </authorList>
    </citation>
    <scope>NUCLEOTIDE SEQUENCE [LARGE SCALE GENOMIC DNA]</scope>
    <source>
        <strain evidence="2 3">CBS 166.37</strain>
    </source>
</reference>